<dbReference type="AlphaFoldDB" id="A0A939DDC6"/>
<dbReference type="RefSeq" id="WP_206558929.1">
    <property type="nucleotide sequence ID" value="NZ_JAFKCZ010000002.1"/>
</dbReference>
<dbReference type="InterPro" id="IPR036514">
    <property type="entry name" value="SGNH_hydro_sf"/>
</dbReference>
<evidence type="ECO:0000313" key="2">
    <source>
        <dbReference type="Proteomes" id="UP000664303"/>
    </source>
</evidence>
<dbReference type="SUPFAM" id="SSF52266">
    <property type="entry name" value="SGNH hydrolase"/>
    <property type="match status" value="1"/>
</dbReference>
<proteinExistence type="predicted"/>
<dbReference type="GO" id="GO:0016788">
    <property type="term" value="F:hydrolase activity, acting on ester bonds"/>
    <property type="evidence" value="ECO:0007669"/>
    <property type="project" value="UniProtKB-ARBA"/>
</dbReference>
<dbReference type="Gene3D" id="3.40.50.1110">
    <property type="entry name" value="SGNH hydrolase"/>
    <property type="match status" value="1"/>
</dbReference>
<gene>
    <name evidence="1" type="ORF">JYP50_02670</name>
</gene>
<dbReference type="Proteomes" id="UP000664303">
    <property type="component" value="Unassembled WGS sequence"/>
</dbReference>
<protein>
    <recommendedName>
        <fullName evidence="3">SGNH hydrolase-type esterase domain-containing protein</fullName>
    </recommendedName>
</protein>
<evidence type="ECO:0000313" key="1">
    <source>
        <dbReference type="EMBL" id="MBN7795477.1"/>
    </source>
</evidence>
<sequence length="247" mass="27470">MYSWKTIRTFCVVLLILPLIHLVILVSRETAATLNSSPTAWQGEMDAYIEQDERASLPKNPIVVIGGRRVALWRDLQTLSAHRPVLVRALGDATVNDLTHYHERLVGFYRPAVVVLLPGNSEFQVRDAKSAGELARAIGELVALDSRHDGQRLFYVFSPIKTTLYPADHDKIDEVGRRLRAWAGEQPGLRLLDANPLLAGPDGTPDPANFRSDGVNLNNAGYLRLSLLLERQLAADFPQDYPISTAR</sequence>
<accession>A0A939DDC6</accession>
<comment type="caution">
    <text evidence="1">The sequence shown here is derived from an EMBL/GenBank/DDBJ whole genome shotgun (WGS) entry which is preliminary data.</text>
</comment>
<organism evidence="1 2">
    <name type="scientific">Parahaliea mediterranea</name>
    <dbReference type="NCBI Taxonomy" id="651086"/>
    <lineage>
        <taxon>Bacteria</taxon>
        <taxon>Pseudomonadati</taxon>
        <taxon>Pseudomonadota</taxon>
        <taxon>Gammaproteobacteria</taxon>
        <taxon>Cellvibrionales</taxon>
        <taxon>Halieaceae</taxon>
        <taxon>Parahaliea</taxon>
    </lineage>
</organism>
<evidence type="ECO:0008006" key="3">
    <source>
        <dbReference type="Google" id="ProtNLM"/>
    </source>
</evidence>
<keyword evidence="2" id="KW-1185">Reference proteome</keyword>
<name>A0A939DDC6_9GAMM</name>
<dbReference type="EMBL" id="JAFKCZ010000002">
    <property type="protein sequence ID" value="MBN7795477.1"/>
    <property type="molecule type" value="Genomic_DNA"/>
</dbReference>
<reference evidence="1" key="1">
    <citation type="submission" date="2021-02" db="EMBL/GenBank/DDBJ databases">
        <title>PHA producing bacteria isolated from coastal sediment in Guangdong, Shenzhen.</title>
        <authorList>
            <person name="Zheng W."/>
            <person name="Yu S."/>
            <person name="Huang Y."/>
        </authorList>
    </citation>
    <scope>NUCLEOTIDE SEQUENCE</scope>
    <source>
        <strain evidence="1">TN14-10</strain>
    </source>
</reference>